<protein>
    <submittedName>
        <fullName evidence="2">Saur1</fullName>
    </submittedName>
</protein>
<reference evidence="2" key="2">
    <citation type="journal article" date="2015" name="Data Brief">
        <title>Shoot transcriptome of the giant reed, Arundo donax.</title>
        <authorList>
            <person name="Barrero R.A."/>
            <person name="Guerrero F.D."/>
            <person name="Moolhuijzen P."/>
            <person name="Goolsby J.A."/>
            <person name="Tidwell J."/>
            <person name="Bellgard S.E."/>
            <person name="Bellgard M.I."/>
        </authorList>
    </citation>
    <scope>NUCLEOTIDE SEQUENCE</scope>
    <source>
        <tissue evidence="2">Shoot tissue taken approximately 20 cm above the soil surface</tissue>
    </source>
</reference>
<keyword evidence="1" id="KW-0472">Membrane</keyword>
<evidence type="ECO:0000256" key="1">
    <source>
        <dbReference type="SAM" id="Phobius"/>
    </source>
</evidence>
<name>A0A0A8XTS6_ARUDO</name>
<reference evidence="2" key="1">
    <citation type="submission" date="2014-09" db="EMBL/GenBank/DDBJ databases">
        <authorList>
            <person name="Magalhaes I.L.F."/>
            <person name="Oliveira U."/>
            <person name="Santos F.R."/>
            <person name="Vidigal T.H.D.A."/>
            <person name="Brescovit A.D."/>
            <person name="Santos A.J."/>
        </authorList>
    </citation>
    <scope>NUCLEOTIDE SEQUENCE</scope>
    <source>
        <tissue evidence="2">Shoot tissue taken approximately 20 cm above the soil surface</tissue>
    </source>
</reference>
<evidence type="ECO:0000313" key="2">
    <source>
        <dbReference type="EMBL" id="JAD17281.1"/>
    </source>
</evidence>
<sequence>MLCSDSPKEFLFLFSSLLSWVGSFFLLGFFSEERRRGFNG</sequence>
<accession>A0A0A8XTS6</accession>
<proteinExistence type="predicted"/>
<dbReference type="AlphaFoldDB" id="A0A0A8XTS6"/>
<keyword evidence="1" id="KW-0812">Transmembrane</keyword>
<keyword evidence="1" id="KW-1133">Transmembrane helix</keyword>
<dbReference type="EMBL" id="GBRH01280614">
    <property type="protein sequence ID" value="JAD17281.1"/>
    <property type="molecule type" value="Transcribed_RNA"/>
</dbReference>
<feature type="transmembrane region" description="Helical" evidence="1">
    <location>
        <begin position="12"/>
        <end position="30"/>
    </location>
</feature>
<organism evidence="2">
    <name type="scientific">Arundo donax</name>
    <name type="common">Giant reed</name>
    <name type="synonym">Donax arundinaceus</name>
    <dbReference type="NCBI Taxonomy" id="35708"/>
    <lineage>
        <taxon>Eukaryota</taxon>
        <taxon>Viridiplantae</taxon>
        <taxon>Streptophyta</taxon>
        <taxon>Embryophyta</taxon>
        <taxon>Tracheophyta</taxon>
        <taxon>Spermatophyta</taxon>
        <taxon>Magnoliopsida</taxon>
        <taxon>Liliopsida</taxon>
        <taxon>Poales</taxon>
        <taxon>Poaceae</taxon>
        <taxon>PACMAD clade</taxon>
        <taxon>Arundinoideae</taxon>
        <taxon>Arundineae</taxon>
        <taxon>Arundo</taxon>
    </lineage>
</organism>